<evidence type="ECO:0000256" key="4">
    <source>
        <dbReference type="ARBA" id="ARBA00022701"/>
    </source>
</evidence>
<evidence type="ECO:0000313" key="8">
    <source>
        <dbReference type="Ensembl" id="ENSPEMP00000015761.1"/>
    </source>
</evidence>
<dbReference type="SUPFAM" id="SSF56059">
    <property type="entry name" value="Glutathione synthetase ATP-binding domain-like"/>
    <property type="match status" value="1"/>
</dbReference>
<dbReference type="GO" id="GO:0000226">
    <property type="term" value="P:microtubule cytoskeleton organization"/>
    <property type="evidence" value="ECO:0007669"/>
    <property type="project" value="TreeGrafter"/>
</dbReference>
<feature type="compositionally biased region" description="Acidic residues" evidence="7">
    <location>
        <begin position="503"/>
        <end position="516"/>
    </location>
</feature>
<reference evidence="8" key="2">
    <citation type="submission" date="2025-08" db="UniProtKB">
        <authorList>
            <consortium name="Ensembl"/>
        </authorList>
    </citation>
    <scope>IDENTIFICATION</scope>
</reference>
<dbReference type="InterPro" id="IPR004344">
    <property type="entry name" value="TTL/TTLL_fam"/>
</dbReference>
<protein>
    <submittedName>
        <fullName evidence="8">Tubulin tyrosine ligase-like family, member 4</fullName>
    </submittedName>
</protein>
<keyword evidence="4" id="KW-0493">Microtubule</keyword>
<feature type="region of interest" description="Disordered" evidence="7">
    <location>
        <begin position="229"/>
        <end position="261"/>
    </location>
</feature>
<sequence length="1135" mass="125252">MASAGTEHYNIGLRRGNSFKQRHPSGTVSASPPEKPSEVKVWSQAHQQVKPIWKLERKHVGTLSAGLGTSLLGVPPQPAYFFCPSTLCSSGTTAVIAGHSNPCYLQSLPDLFSNTLLYRRTNVRQKPYQQLESFCLRSSPSEKRPFSLPQKGLPVSVTANKVTSSAVFPMAQPMASSPTDPYLSLAAAGENPSRKSLSSAISGKIASPLSSYKPMLNNNSFMRPNSTKVPLSQATDGLKPVSSPKIQPVSWHHSGGTGDCVSQPGDHKVPQSIGTVLDDATAPNTSSTPSTFNISTASVTSSQCSQSNFRMEAYPCGLDENPDSQSATKEVHFTEAVRKLTAKGFEKMPRQGYQFEQACFVNPSFQWGLLNRSRRWKPLMGQRFPQEDIGLDSGILPGASDTLGLDSTVFCTKRISIHLLASHVHGLNPSPTCGSIVDPQLLGEDRAPVPPSSLQPLGVAEVATRLSSVHLGQPGKEPEEAKELSSSARGSCSATDLQPNQVEPEDTEDELGDGLEDCCSHDENDEEEGDSECSSLSVISPSESVAIISRNCVDLMSKSLPNHEKVVRPALIYSLFPNVSPTIYFGTRDERVEKLPWEQRKLLRWKMSTVTPNIVKQTIGRSHFKISKRNDDWLGCWGHHMKSPGFRSIREHQKPASARGIGIQVIHKWSQLPKRRPLLVQRYLHKPYLISGSKFDLRIYVYVTSYDPLRIYLFSDGLVRFASCKYSPSMKSLSNKFMHLTNYSVNKKNAEYQANADETACQGHKWALKALWNYLSQKGINSDIIWEKIKDVVVKTIISSEPYVTNLLKLYVRRPYSCHELFGFDIMLDENLKPWVLEVNISPSLHSNSPLDISIKGQMIRDLLNLAGFVLPTMEDILSSSSSPSSSSGSSTSLPSSPGDKCQMSPEHCTAQKMKKAYYLTPKIPDQDFYASVLDVLTPDDVRVLVEMEDEFSRRGQFERIFPSRISSRYLRFFEQPRYFNILTTQWEQKYHGNKLKGVDLLRNWCYKGFHTGIVSDSAPLWSLPTSLMSSAKSDGTPSAISKSERIKSRKQSCSEGSVLSCEDGTPAKPKKSQAGLSPVSRKTSSSKNKEDTSKEANHSTQVLPVLKYSGQNSRFSASSASHSAGDSLLTAVSP</sequence>
<dbReference type="GO" id="GO:0005874">
    <property type="term" value="C:microtubule"/>
    <property type="evidence" value="ECO:0007669"/>
    <property type="project" value="UniProtKB-KW"/>
</dbReference>
<accession>A0A8C8TNC0</accession>
<evidence type="ECO:0000313" key="9">
    <source>
        <dbReference type="Proteomes" id="UP000694547"/>
    </source>
</evidence>
<evidence type="ECO:0000256" key="3">
    <source>
        <dbReference type="ARBA" id="ARBA00022598"/>
    </source>
</evidence>
<organism evidence="8 9">
    <name type="scientific">Peromyscus maniculatus bairdii</name>
    <name type="common">Prairie deer mouse</name>
    <dbReference type="NCBI Taxonomy" id="230844"/>
    <lineage>
        <taxon>Eukaryota</taxon>
        <taxon>Metazoa</taxon>
        <taxon>Chordata</taxon>
        <taxon>Craniata</taxon>
        <taxon>Vertebrata</taxon>
        <taxon>Euteleostomi</taxon>
        <taxon>Mammalia</taxon>
        <taxon>Eutheria</taxon>
        <taxon>Euarchontoglires</taxon>
        <taxon>Glires</taxon>
        <taxon>Rodentia</taxon>
        <taxon>Myomorpha</taxon>
        <taxon>Muroidea</taxon>
        <taxon>Cricetidae</taxon>
        <taxon>Neotominae</taxon>
        <taxon>Peromyscus</taxon>
    </lineage>
</organism>
<dbReference type="PANTHER" id="PTHR12241">
    <property type="entry name" value="TUBULIN POLYGLUTAMYLASE"/>
    <property type="match status" value="1"/>
</dbReference>
<feature type="region of interest" description="Disordered" evidence="7">
    <location>
        <begin position="1"/>
        <end position="37"/>
    </location>
</feature>
<evidence type="ECO:0000256" key="6">
    <source>
        <dbReference type="ARBA" id="ARBA00022840"/>
    </source>
</evidence>
<proteinExistence type="inferred from homology"/>
<keyword evidence="5" id="KW-0547">Nucleotide-binding</keyword>
<dbReference type="GO" id="GO:0070740">
    <property type="term" value="F:tubulin-glutamic acid ligase activity"/>
    <property type="evidence" value="ECO:0007669"/>
    <property type="project" value="TreeGrafter"/>
</dbReference>
<dbReference type="PANTHER" id="PTHR12241:SF162">
    <property type="entry name" value="TUBULIN MONOGLUTAMYLASE TTLL4"/>
    <property type="match status" value="1"/>
</dbReference>
<feature type="compositionally biased region" description="Basic and acidic residues" evidence="7">
    <location>
        <begin position="1088"/>
        <end position="1098"/>
    </location>
</feature>
<dbReference type="Pfam" id="PF03133">
    <property type="entry name" value="TTL"/>
    <property type="match status" value="1"/>
</dbReference>
<gene>
    <name evidence="8" type="primary">Ttll4</name>
</gene>
<reference evidence="8" key="3">
    <citation type="submission" date="2025-09" db="UniProtKB">
        <authorList>
            <consortium name="Ensembl"/>
        </authorList>
    </citation>
    <scope>IDENTIFICATION</scope>
</reference>
<dbReference type="AlphaFoldDB" id="A0A8C8TNC0"/>
<comment type="cofactor">
    <cofactor evidence="1">
        <name>Mg(2+)</name>
        <dbReference type="ChEBI" id="CHEBI:18420"/>
    </cofactor>
</comment>
<keyword evidence="6" id="KW-0067">ATP-binding</keyword>
<feature type="region of interest" description="Disordered" evidence="7">
    <location>
        <begin position="880"/>
        <end position="906"/>
    </location>
</feature>
<evidence type="ECO:0000256" key="2">
    <source>
        <dbReference type="ARBA" id="ARBA00006820"/>
    </source>
</evidence>
<name>A0A8C8TNC0_PERMB</name>
<feature type="compositionally biased region" description="Low complexity" evidence="7">
    <location>
        <begin position="880"/>
        <end position="899"/>
    </location>
</feature>
<keyword evidence="9" id="KW-1185">Reference proteome</keyword>
<feature type="compositionally biased region" description="Polar residues" evidence="7">
    <location>
        <begin position="1030"/>
        <end position="1042"/>
    </location>
</feature>
<comment type="similarity">
    <text evidence="2">Belongs to the tubulin--tyrosine ligase family.</text>
</comment>
<dbReference type="GO" id="GO:0015631">
    <property type="term" value="F:tubulin binding"/>
    <property type="evidence" value="ECO:0007669"/>
    <property type="project" value="TreeGrafter"/>
</dbReference>
<feature type="region of interest" description="Disordered" evidence="7">
    <location>
        <begin position="469"/>
        <end position="537"/>
    </location>
</feature>
<reference evidence="8 9" key="1">
    <citation type="submission" date="2018-10" db="EMBL/GenBank/DDBJ databases">
        <title>Improved assembly of the deer mouse Peromyscus maniculatus genome.</title>
        <authorList>
            <person name="Lassance J.-M."/>
            <person name="Hoekstra H.E."/>
        </authorList>
    </citation>
    <scope>NUCLEOTIDE SEQUENCE [LARGE SCALE GENOMIC DNA]</scope>
</reference>
<dbReference type="Ensembl" id="ENSPEMT00000020066.2">
    <property type="protein sequence ID" value="ENSPEMP00000015761.1"/>
    <property type="gene ID" value="ENSPEMG00000015183.2"/>
</dbReference>
<dbReference type="GeneTree" id="ENSGT00940000157916"/>
<dbReference type="PROSITE" id="PS51221">
    <property type="entry name" value="TTL"/>
    <property type="match status" value="1"/>
</dbReference>
<keyword evidence="3" id="KW-0436">Ligase</keyword>
<dbReference type="Gene3D" id="3.30.470.20">
    <property type="entry name" value="ATP-grasp fold, B domain"/>
    <property type="match status" value="1"/>
</dbReference>
<dbReference type="Proteomes" id="UP000694547">
    <property type="component" value="Chromosome 13"/>
</dbReference>
<dbReference type="GO" id="GO:0005524">
    <property type="term" value="F:ATP binding"/>
    <property type="evidence" value="ECO:0007669"/>
    <property type="project" value="UniProtKB-KW"/>
</dbReference>
<feature type="compositionally biased region" description="Polar residues" evidence="7">
    <location>
        <begin position="484"/>
        <end position="501"/>
    </location>
</feature>
<feature type="region of interest" description="Disordered" evidence="7">
    <location>
        <begin position="1030"/>
        <end position="1135"/>
    </location>
</feature>
<evidence type="ECO:0000256" key="1">
    <source>
        <dbReference type="ARBA" id="ARBA00001946"/>
    </source>
</evidence>
<feature type="compositionally biased region" description="Low complexity" evidence="7">
    <location>
        <begin position="1110"/>
        <end position="1128"/>
    </location>
</feature>
<dbReference type="FunFam" id="3.30.470.20:FF:000009">
    <property type="entry name" value="tubulin polyglutamylase TTLL5 isoform X1"/>
    <property type="match status" value="1"/>
</dbReference>
<evidence type="ECO:0000256" key="5">
    <source>
        <dbReference type="ARBA" id="ARBA00022741"/>
    </source>
</evidence>
<dbReference type="GO" id="GO:0036064">
    <property type="term" value="C:ciliary basal body"/>
    <property type="evidence" value="ECO:0007669"/>
    <property type="project" value="TreeGrafter"/>
</dbReference>
<evidence type="ECO:0000256" key="7">
    <source>
        <dbReference type="SAM" id="MobiDB-lite"/>
    </source>
</evidence>